<comment type="caution">
    <text evidence="1">The sequence shown here is derived from an EMBL/GenBank/DDBJ whole genome shotgun (WGS) entry which is preliminary data.</text>
</comment>
<sequence length="45" mass="4654">MACGSGRLVTDLVLGRTPDISTAGLGLDRYASTAIAPRPLRSRPA</sequence>
<name>A0A1J5PSC6_9ZZZZ</name>
<protein>
    <submittedName>
        <fullName evidence="1">D-amino acid dehydrogenase small subunit</fullName>
    </submittedName>
</protein>
<gene>
    <name evidence="1" type="ORF">GALL_519610</name>
</gene>
<reference evidence="1" key="1">
    <citation type="submission" date="2016-10" db="EMBL/GenBank/DDBJ databases">
        <title>Sequence of Gallionella enrichment culture.</title>
        <authorList>
            <person name="Poehlein A."/>
            <person name="Muehling M."/>
            <person name="Daniel R."/>
        </authorList>
    </citation>
    <scope>NUCLEOTIDE SEQUENCE</scope>
</reference>
<evidence type="ECO:0000313" key="1">
    <source>
        <dbReference type="EMBL" id="OIQ66469.1"/>
    </source>
</evidence>
<dbReference type="EMBL" id="MLJW01006577">
    <property type="protein sequence ID" value="OIQ66469.1"/>
    <property type="molecule type" value="Genomic_DNA"/>
</dbReference>
<dbReference type="AlphaFoldDB" id="A0A1J5PSC6"/>
<proteinExistence type="predicted"/>
<organism evidence="1">
    <name type="scientific">mine drainage metagenome</name>
    <dbReference type="NCBI Taxonomy" id="410659"/>
    <lineage>
        <taxon>unclassified sequences</taxon>
        <taxon>metagenomes</taxon>
        <taxon>ecological metagenomes</taxon>
    </lineage>
</organism>
<accession>A0A1J5PSC6</accession>